<dbReference type="Proteomes" id="UP000253740">
    <property type="component" value="Unassembled WGS sequence"/>
</dbReference>
<feature type="transmembrane region" description="Helical" evidence="1">
    <location>
        <begin position="134"/>
        <end position="167"/>
    </location>
</feature>
<feature type="transmembrane region" description="Helical" evidence="1">
    <location>
        <begin position="71"/>
        <end position="88"/>
    </location>
</feature>
<feature type="transmembrane region" description="Helical" evidence="1">
    <location>
        <begin position="109"/>
        <end position="128"/>
    </location>
</feature>
<feature type="transmembrane region" description="Helical" evidence="1">
    <location>
        <begin position="282"/>
        <end position="300"/>
    </location>
</feature>
<feature type="transmembrane region" description="Helical" evidence="1">
    <location>
        <begin position="359"/>
        <end position="383"/>
    </location>
</feature>
<evidence type="ECO:0000259" key="2">
    <source>
        <dbReference type="Pfam" id="PF07786"/>
    </source>
</evidence>
<proteinExistence type="predicted"/>
<evidence type="ECO:0000256" key="1">
    <source>
        <dbReference type="SAM" id="Phobius"/>
    </source>
</evidence>
<dbReference type="RefSeq" id="WP_062536139.1">
    <property type="nucleotide sequence ID" value="NZ_DF970179.1"/>
</dbReference>
<dbReference type="AlphaFoldDB" id="A0A0K8QLX8"/>
<feature type="transmembrane region" description="Helical" evidence="1">
    <location>
        <begin position="233"/>
        <end position="251"/>
    </location>
</feature>
<dbReference type="InterPro" id="IPR012429">
    <property type="entry name" value="HGSNAT_cat"/>
</dbReference>
<organism evidence="3">
    <name type="scientific">Mizugakiibacter sediminis</name>
    <dbReference type="NCBI Taxonomy" id="1475481"/>
    <lineage>
        <taxon>Bacteria</taxon>
        <taxon>Pseudomonadati</taxon>
        <taxon>Pseudomonadota</taxon>
        <taxon>Gammaproteobacteria</taxon>
        <taxon>Lysobacterales</taxon>
        <taxon>Rhodanobacteraceae</taxon>
        <taxon>Mizugakiibacter</taxon>
    </lineage>
</organism>
<dbReference type="PANTHER" id="PTHR40407">
    <property type="entry name" value="MEMBRANE PROTEIN-LIKE PROTEIN"/>
    <property type="match status" value="1"/>
</dbReference>
<protein>
    <recommendedName>
        <fullName evidence="2">Heparan-alpha-glucosaminide N-acetyltransferase catalytic domain-containing protein</fullName>
    </recommendedName>
</protein>
<dbReference type="PANTHER" id="PTHR40407:SF1">
    <property type="entry name" value="HEPARAN-ALPHA-GLUCOSAMINIDE N-ACETYLTRANSFERASE CATALYTIC DOMAIN-CONTAINING PROTEIN"/>
    <property type="match status" value="1"/>
</dbReference>
<keyword evidence="1" id="KW-0812">Transmembrane</keyword>
<sequence length="402" mass="43793">MSTVVETATFARADAPAAARRPRLDAVDLLRGLVIALMVLDHTRDFFHAQAFTLNPTDPARTTLVLYLTRWAANLCAPTFVFLAGVSIELQRANGKTPAELSRFLLTRGLWLIALELTVVGFGFNFAWPFAFLQVIWAIGLGMVAMAALTRLPRAAVLALGALIVAGHDALDSVRAGDLGAFAPLWTLAMALGPAPFGTGFVAYPFVPWFGILCLGYGLGPVFLRPAGQRRRLTALLGVGCLALFVVLRFVNGYGDPSPWHAQAEGWRTALAFFDVGKYPPSLLYVLVMLGTSLLLALGLERLRGPLADALLAYGRTPLFTYLLHIYLVHGLAMAIGMATGVPASAFRNFIADPSRLVALHWGFGLPVVYAIWLAVLAALYPASRWYARLKRQRHARWMSYL</sequence>
<feature type="domain" description="Heparan-alpha-glucosaminide N-acetyltransferase catalytic" evidence="2">
    <location>
        <begin position="23"/>
        <end position="231"/>
    </location>
</feature>
<reference evidence="3" key="1">
    <citation type="submission" date="2015-08" db="EMBL/GenBank/DDBJ databases">
        <title>Complete DNA Sequence of Pseudomonas syringae pv. actinidiae, the Causal Agent of Kiwifruit Canker Disease.</title>
        <authorList>
            <person name="Rikkerink E.H.A."/>
            <person name="Fineran P.C."/>
        </authorList>
    </citation>
    <scope>NUCLEOTIDE SEQUENCE</scope>
    <source>
        <strain evidence="3">SkMP5</strain>
    </source>
</reference>
<feature type="transmembrane region" description="Helical" evidence="1">
    <location>
        <begin position="320"/>
        <end position="339"/>
    </location>
</feature>
<evidence type="ECO:0000313" key="3">
    <source>
        <dbReference type="EMBL" id="GAP65930.1"/>
    </source>
</evidence>
<dbReference type="EMBL" id="DF970179">
    <property type="protein sequence ID" value="GAP65930.1"/>
    <property type="molecule type" value="Genomic_DNA"/>
</dbReference>
<keyword evidence="4" id="KW-1185">Reference proteome</keyword>
<keyword evidence="1" id="KW-1133">Transmembrane helix</keyword>
<feature type="transmembrane region" description="Helical" evidence="1">
    <location>
        <begin position="179"/>
        <end position="197"/>
    </location>
</feature>
<dbReference type="OrthoDB" id="508112at2"/>
<evidence type="ECO:0000313" key="4">
    <source>
        <dbReference type="Proteomes" id="UP000253740"/>
    </source>
</evidence>
<dbReference type="Pfam" id="PF07786">
    <property type="entry name" value="HGSNAT_cat"/>
    <property type="match status" value="1"/>
</dbReference>
<name>A0A0K8QLX8_9GAMM</name>
<accession>A0A0K8QLX8</accession>
<dbReference type="STRING" id="1475481.GCA_000953855_01250"/>
<feature type="transmembrane region" description="Helical" evidence="1">
    <location>
        <begin position="203"/>
        <end position="224"/>
    </location>
</feature>
<keyword evidence="1" id="KW-0472">Membrane</keyword>
<gene>
    <name evidence="3" type="ORF">MBSD_n1232</name>
</gene>